<evidence type="ECO:0000313" key="3">
    <source>
        <dbReference type="Proteomes" id="UP001254813"/>
    </source>
</evidence>
<comment type="caution">
    <text evidence="2">The sequence shown here is derived from an EMBL/GenBank/DDBJ whole genome shotgun (WGS) entry which is preliminary data.</text>
</comment>
<sequence>MTRNYPNNEENMDAPLVPFIADPTDRTESTSTETEAPGKTGEDDIGGLRRDIAALRTQLERLETRMEREDRR</sequence>
<keyword evidence="3" id="KW-1185">Reference proteome</keyword>
<feature type="region of interest" description="Disordered" evidence="1">
    <location>
        <begin position="1"/>
        <end position="49"/>
    </location>
</feature>
<reference evidence="2 3" key="1">
    <citation type="submission" date="2022-06" db="EMBL/GenBank/DDBJ databases">
        <title>Halogeometricum sp. a new haloarchaeum isolate from saline soil.</title>
        <authorList>
            <person name="Strakova D."/>
            <person name="Galisteo C."/>
            <person name="Sanchez-Porro C."/>
            <person name="Ventosa A."/>
        </authorList>
    </citation>
    <scope>NUCLEOTIDE SEQUENCE [LARGE SCALE GENOMIC DNA]</scope>
    <source>
        <strain evidence="3">S3BR25-2</strain>
    </source>
</reference>
<accession>A0ABU2G1E4</accession>
<evidence type="ECO:0000313" key="2">
    <source>
        <dbReference type="EMBL" id="MDS0294069.1"/>
    </source>
</evidence>
<name>A0ABU2G1E4_9EURY</name>
<proteinExistence type="predicted"/>
<evidence type="ECO:0000256" key="1">
    <source>
        <dbReference type="SAM" id="MobiDB-lite"/>
    </source>
</evidence>
<organism evidence="2 3">
    <name type="scientific">Halogeometricum luteum</name>
    <dbReference type="NCBI Taxonomy" id="2950537"/>
    <lineage>
        <taxon>Archaea</taxon>
        <taxon>Methanobacteriati</taxon>
        <taxon>Methanobacteriota</taxon>
        <taxon>Stenosarchaea group</taxon>
        <taxon>Halobacteria</taxon>
        <taxon>Halobacteriales</taxon>
        <taxon>Haloferacaceae</taxon>
        <taxon>Halogeometricum</taxon>
    </lineage>
</organism>
<protein>
    <submittedName>
        <fullName evidence="2">Uncharacterized protein</fullName>
    </submittedName>
</protein>
<dbReference type="EMBL" id="JAMQOQ010000002">
    <property type="protein sequence ID" value="MDS0294069.1"/>
    <property type="molecule type" value="Genomic_DNA"/>
</dbReference>
<feature type="compositionally biased region" description="Basic and acidic residues" evidence="1">
    <location>
        <begin position="40"/>
        <end position="49"/>
    </location>
</feature>
<gene>
    <name evidence="2" type="ORF">NDI79_07780</name>
</gene>
<dbReference type="RefSeq" id="WP_310927916.1">
    <property type="nucleotide sequence ID" value="NZ_JAMQOQ010000002.1"/>
</dbReference>
<dbReference type="Proteomes" id="UP001254813">
    <property type="component" value="Unassembled WGS sequence"/>
</dbReference>